<dbReference type="Proteomes" id="UP000316639">
    <property type="component" value="Unassembled WGS sequence"/>
</dbReference>
<keyword evidence="3" id="KW-1185">Reference proteome</keyword>
<feature type="domain" description="N-acetyltransferase" evidence="1">
    <location>
        <begin position="8"/>
        <end position="169"/>
    </location>
</feature>
<dbReference type="PANTHER" id="PTHR43792:SF1">
    <property type="entry name" value="N-ACETYLTRANSFERASE DOMAIN-CONTAINING PROTEIN"/>
    <property type="match status" value="1"/>
</dbReference>
<reference evidence="2 3" key="1">
    <citation type="submission" date="2019-07" db="EMBL/GenBank/DDBJ databases">
        <title>Lentzea xizangensis sp. nov., isolated from Qinghai-Tibetan Plateau Soils.</title>
        <authorList>
            <person name="Huang J."/>
        </authorList>
    </citation>
    <scope>NUCLEOTIDE SEQUENCE [LARGE SCALE GENOMIC DNA]</scope>
    <source>
        <strain evidence="2 3">FXJ1.1311</strain>
    </source>
</reference>
<dbReference type="OrthoDB" id="9132139at2"/>
<dbReference type="EMBL" id="VOBR01000011">
    <property type="protein sequence ID" value="TWP50665.1"/>
    <property type="molecule type" value="Genomic_DNA"/>
</dbReference>
<organism evidence="2 3">
    <name type="scientific">Lentzea tibetensis</name>
    <dbReference type="NCBI Taxonomy" id="2591470"/>
    <lineage>
        <taxon>Bacteria</taxon>
        <taxon>Bacillati</taxon>
        <taxon>Actinomycetota</taxon>
        <taxon>Actinomycetes</taxon>
        <taxon>Pseudonocardiales</taxon>
        <taxon>Pseudonocardiaceae</taxon>
        <taxon>Lentzea</taxon>
    </lineage>
</organism>
<dbReference type="InterPro" id="IPR016181">
    <property type="entry name" value="Acyl_CoA_acyltransferase"/>
</dbReference>
<evidence type="ECO:0000313" key="3">
    <source>
        <dbReference type="Proteomes" id="UP000316639"/>
    </source>
</evidence>
<dbReference type="InterPro" id="IPR051531">
    <property type="entry name" value="N-acetyltransferase"/>
</dbReference>
<accession>A0A563ESG6</accession>
<name>A0A563ESG6_9PSEU</name>
<dbReference type="GO" id="GO:0016747">
    <property type="term" value="F:acyltransferase activity, transferring groups other than amino-acyl groups"/>
    <property type="evidence" value="ECO:0007669"/>
    <property type="project" value="InterPro"/>
</dbReference>
<proteinExistence type="predicted"/>
<dbReference type="Gene3D" id="3.40.630.30">
    <property type="match status" value="1"/>
</dbReference>
<dbReference type="InterPro" id="IPR000182">
    <property type="entry name" value="GNAT_dom"/>
</dbReference>
<evidence type="ECO:0000259" key="1">
    <source>
        <dbReference type="PROSITE" id="PS51186"/>
    </source>
</evidence>
<protein>
    <submittedName>
        <fullName evidence="2">GNAT family N-acetyltransferase</fullName>
    </submittedName>
</protein>
<dbReference type="PROSITE" id="PS51186">
    <property type="entry name" value="GNAT"/>
    <property type="match status" value="1"/>
</dbReference>
<gene>
    <name evidence="2" type="ORF">FKR81_18810</name>
</gene>
<comment type="caution">
    <text evidence="2">The sequence shown here is derived from an EMBL/GenBank/DDBJ whole genome shotgun (WGS) entry which is preliminary data.</text>
</comment>
<dbReference type="AlphaFoldDB" id="A0A563ESG6"/>
<dbReference type="PANTHER" id="PTHR43792">
    <property type="entry name" value="GNAT FAMILY, PUTATIVE (AFU_ORTHOLOGUE AFUA_3G00765)-RELATED-RELATED"/>
    <property type="match status" value="1"/>
</dbReference>
<dbReference type="RefSeq" id="WP_146353385.1">
    <property type="nucleotide sequence ID" value="NZ_VOBR01000011.1"/>
</dbReference>
<dbReference type="SUPFAM" id="SSF55729">
    <property type="entry name" value="Acyl-CoA N-acyltransferases (Nat)"/>
    <property type="match status" value="1"/>
</dbReference>
<evidence type="ECO:0000313" key="2">
    <source>
        <dbReference type="EMBL" id="TWP50665.1"/>
    </source>
</evidence>
<keyword evidence="2" id="KW-0808">Transferase</keyword>
<dbReference type="Pfam" id="PF13302">
    <property type="entry name" value="Acetyltransf_3"/>
    <property type="match status" value="1"/>
</dbReference>
<sequence>MILTSRRLKLRPFHRGDARALAEYRSDPEVARYQGWDPPMSFTEATRFVDDQTAPMQPGWYQYAIDLDGELIGDIGINLHDNRMQAEIGYTLATKHQGHGYATEAVARVLEHLFTERGLHRVSAECDARNVRSALLLERLGFQQEGLRREHTWIKGEWTDDLLFGLLANDYEDAESRRDAETP</sequence>